<dbReference type="AlphaFoldDB" id="A0A0F9K0M5"/>
<accession>A0A0F9K0M5</accession>
<name>A0A0F9K0M5_9ZZZZ</name>
<dbReference type="EMBL" id="LAZR01008962">
    <property type="protein sequence ID" value="KKM75533.1"/>
    <property type="molecule type" value="Genomic_DNA"/>
</dbReference>
<evidence type="ECO:0000313" key="1">
    <source>
        <dbReference type="EMBL" id="KKM75533.1"/>
    </source>
</evidence>
<gene>
    <name evidence="1" type="ORF">LCGC14_1389270</name>
</gene>
<protein>
    <submittedName>
        <fullName evidence="1">Uncharacterized protein</fullName>
    </submittedName>
</protein>
<sequence>MDADKVIAKAIEIYNREGGKEGRFERLDYETSHSYCVKAEQELKEE</sequence>
<proteinExistence type="predicted"/>
<reference evidence="1" key="1">
    <citation type="journal article" date="2015" name="Nature">
        <title>Complex archaea that bridge the gap between prokaryotes and eukaryotes.</title>
        <authorList>
            <person name="Spang A."/>
            <person name="Saw J.H."/>
            <person name="Jorgensen S.L."/>
            <person name="Zaremba-Niedzwiedzka K."/>
            <person name="Martijn J."/>
            <person name="Lind A.E."/>
            <person name="van Eijk R."/>
            <person name="Schleper C."/>
            <person name="Guy L."/>
            <person name="Ettema T.J."/>
        </authorList>
    </citation>
    <scope>NUCLEOTIDE SEQUENCE</scope>
</reference>
<organism evidence="1">
    <name type="scientific">marine sediment metagenome</name>
    <dbReference type="NCBI Taxonomy" id="412755"/>
    <lineage>
        <taxon>unclassified sequences</taxon>
        <taxon>metagenomes</taxon>
        <taxon>ecological metagenomes</taxon>
    </lineage>
</organism>
<comment type="caution">
    <text evidence="1">The sequence shown here is derived from an EMBL/GenBank/DDBJ whole genome shotgun (WGS) entry which is preliminary data.</text>
</comment>